<gene>
    <name evidence="2" type="ORF">LCGC14_2947210</name>
</gene>
<feature type="coiled-coil region" evidence="1">
    <location>
        <begin position="13"/>
        <end position="40"/>
    </location>
</feature>
<evidence type="ECO:0000256" key="1">
    <source>
        <dbReference type="SAM" id="Coils"/>
    </source>
</evidence>
<comment type="caution">
    <text evidence="2">The sequence shown here is derived from an EMBL/GenBank/DDBJ whole genome shotgun (WGS) entry which is preliminary data.</text>
</comment>
<organism evidence="2">
    <name type="scientific">marine sediment metagenome</name>
    <dbReference type="NCBI Taxonomy" id="412755"/>
    <lineage>
        <taxon>unclassified sequences</taxon>
        <taxon>metagenomes</taxon>
        <taxon>ecological metagenomes</taxon>
    </lineage>
</organism>
<keyword evidence="1" id="KW-0175">Coiled coil</keyword>
<accession>A0A0F8ZP15</accession>
<name>A0A0F8ZP15_9ZZZZ</name>
<evidence type="ECO:0000313" key="2">
    <source>
        <dbReference type="EMBL" id="KKK68124.1"/>
    </source>
</evidence>
<reference evidence="2" key="1">
    <citation type="journal article" date="2015" name="Nature">
        <title>Complex archaea that bridge the gap between prokaryotes and eukaryotes.</title>
        <authorList>
            <person name="Spang A."/>
            <person name="Saw J.H."/>
            <person name="Jorgensen S.L."/>
            <person name="Zaremba-Niedzwiedzka K."/>
            <person name="Martijn J."/>
            <person name="Lind A.E."/>
            <person name="van Eijk R."/>
            <person name="Schleper C."/>
            <person name="Guy L."/>
            <person name="Ettema T.J."/>
        </authorList>
    </citation>
    <scope>NUCLEOTIDE SEQUENCE</scope>
</reference>
<dbReference type="AlphaFoldDB" id="A0A0F8ZP15"/>
<protein>
    <submittedName>
        <fullName evidence="2">Uncharacterized protein</fullName>
    </submittedName>
</protein>
<sequence>MEIEKMGKSVSEALALKGKVDSLQVEIDKLTATINGAQKEIDKIQPLVTVRDNADRKRETIQGELATVQIELEKRLSAMSKEGIILPLGNTSPNRQQKL</sequence>
<proteinExistence type="predicted"/>
<dbReference type="EMBL" id="LAZR01059279">
    <property type="protein sequence ID" value="KKK68124.1"/>
    <property type="molecule type" value="Genomic_DNA"/>
</dbReference>